<dbReference type="NCBIfam" id="TIGR02226">
    <property type="entry name" value="two_anch"/>
    <property type="match status" value="1"/>
</dbReference>
<dbReference type="OrthoDB" id="224458at2"/>
<dbReference type="InterPro" id="IPR024163">
    <property type="entry name" value="Aerotolerance_reg_N"/>
</dbReference>
<evidence type="ECO:0000313" key="4">
    <source>
        <dbReference type="Proteomes" id="UP000318017"/>
    </source>
</evidence>
<dbReference type="AlphaFoldDB" id="A0A518G8I4"/>
<feature type="transmembrane region" description="Helical" evidence="1">
    <location>
        <begin position="660"/>
        <end position="680"/>
    </location>
</feature>
<evidence type="ECO:0000259" key="2">
    <source>
        <dbReference type="Pfam" id="PF07584"/>
    </source>
</evidence>
<dbReference type="PANTHER" id="PTHR37464:SF1">
    <property type="entry name" value="BLL2463 PROTEIN"/>
    <property type="match status" value="1"/>
</dbReference>
<dbReference type="Proteomes" id="UP000318017">
    <property type="component" value="Chromosome"/>
</dbReference>
<dbReference type="InterPro" id="IPR011933">
    <property type="entry name" value="Double_TM_dom"/>
</dbReference>
<gene>
    <name evidence="3" type="ORF">Q31a_32190</name>
</gene>
<sequence length="695" mass="75052">MSFLQPLMLIALPLIALPILIHLINQWRYQTKQWGAMMFLLSANRMNRGFAKLRQWLILAMRTLAIAGLILAVARPLASGMLGWTGGGKTDTTLVLLDRSPSMQQQGIGGDTKLATARRQLTDALQTLGSQHWVTIDSTTGRPQAFESLAALMDSPALAASSATADLPSMMQSALDYLQENRPGPTEVWIASDLRAKDWNADSGSWSLIREGFEQLPQSVRFNLLAYPSPTKDNLAIRVSEVRRAKVLNQGVDSSELLLSMTITKSNASSSTTASESSASAQANSVESVPVEIEIDGARSTLTVELSGNQAELRNQRVPLASQQQRGWGRVSLPADSNNADNDFYFVFDDPPVRRVVIVTEDRSATRAVEIAAAVTEDGTDNAAVEILTPDQLDSLVLDETSLLMWQTTLPGADLAPAIEDYVDKGGQVLFFPPTSLTSGGLGMSSGQFLGIAWGAWLDNQKEVFVENWRGDQDLLAATASGTGLPVGQLKLSGYARLKTEEDLTRLATLTGGDPLLARLPTERGGVYFCTASPSPAASSMAESGVVLFVTVQRAILRGQEALGNTTQRTATGGDMDSGGASQTVDWRQVAGPEEVLSTEFGSQAGVYRTEKRMFAVNRDASEDRLEQVGDERLESLFAGLPLARVDEQAGSLSGIVREVWRMFLICMIVALLLEAILCLPRYRPSNQLGPKATT</sequence>
<accession>A0A518G8I4</accession>
<evidence type="ECO:0000256" key="1">
    <source>
        <dbReference type="SAM" id="Phobius"/>
    </source>
</evidence>
<dbReference type="KEGG" id="ahel:Q31a_32190"/>
<keyword evidence="1" id="KW-0812">Transmembrane</keyword>
<feature type="transmembrane region" description="Helical" evidence="1">
    <location>
        <begin position="6"/>
        <end position="24"/>
    </location>
</feature>
<keyword evidence="4" id="KW-1185">Reference proteome</keyword>
<reference evidence="3 4" key="1">
    <citation type="submission" date="2019-02" db="EMBL/GenBank/DDBJ databases">
        <title>Deep-cultivation of Planctomycetes and their phenomic and genomic characterization uncovers novel biology.</title>
        <authorList>
            <person name="Wiegand S."/>
            <person name="Jogler M."/>
            <person name="Boedeker C."/>
            <person name="Pinto D."/>
            <person name="Vollmers J."/>
            <person name="Rivas-Marin E."/>
            <person name="Kohn T."/>
            <person name="Peeters S.H."/>
            <person name="Heuer A."/>
            <person name="Rast P."/>
            <person name="Oberbeckmann S."/>
            <person name="Bunk B."/>
            <person name="Jeske O."/>
            <person name="Meyerdierks A."/>
            <person name="Storesund J.E."/>
            <person name="Kallscheuer N."/>
            <person name="Luecker S."/>
            <person name="Lage O.M."/>
            <person name="Pohl T."/>
            <person name="Merkel B.J."/>
            <person name="Hornburger P."/>
            <person name="Mueller R.-W."/>
            <person name="Bruemmer F."/>
            <person name="Labrenz M."/>
            <person name="Spormann A.M."/>
            <person name="Op den Camp H."/>
            <person name="Overmann J."/>
            <person name="Amann R."/>
            <person name="Jetten M.S.M."/>
            <person name="Mascher T."/>
            <person name="Medema M.H."/>
            <person name="Devos D.P."/>
            <person name="Kaster A.-K."/>
            <person name="Ovreas L."/>
            <person name="Rohde M."/>
            <person name="Galperin M.Y."/>
            <person name="Jogler C."/>
        </authorList>
    </citation>
    <scope>NUCLEOTIDE SEQUENCE [LARGE SCALE GENOMIC DNA]</scope>
    <source>
        <strain evidence="3 4">Q31a</strain>
    </source>
</reference>
<evidence type="ECO:0000313" key="3">
    <source>
        <dbReference type="EMBL" id="QDV24897.1"/>
    </source>
</evidence>
<keyword evidence="1" id="KW-0472">Membrane</keyword>
<dbReference type="PANTHER" id="PTHR37464">
    <property type="entry name" value="BLL2463 PROTEIN"/>
    <property type="match status" value="1"/>
</dbReference>
<protein>
    <recommendedName>
        <fullName evidence="2">Aerotolerance regulator N-terminal domain-containing protein</fullName>
    </recommendedName>
</protein>
<proteinExistence type="predicted"/>
<keyword evidence="1" id="KW-1133">Transmembrane helix</keyword>
<feature type="transmembrane region" description="Helical" evidence="1">
    <location>
        <begin position="56"/>
        <end position="74"/>
    </location>
</feature>
<name>A0A518G8I4_9BACT</name>
<feature type="domain" description="Aerotolerance regulator N-terminal" evidence="2">
    <location>
        <begin position="1"/>
        <end position="76"/>
    </location>
</feature>
<dbReference type="RefSeq" id="WP_145079205.1">
    <property type="nucleotide sequence ID" value="NZ_CP036298.1"/>
</dbReference>
<dbReference type="EMBL" id="CP036298">
    <property type="protein sequence ID" value="QDV24897.1"/>
    <property type="molecule type" value="Genomic_DNA"/>
</dbReference>
<organism evidence="3 4">
    <name type="scientific">Aureliella helgolandensis</name>
    <dbReference type="NCBI Taxonomy" id="2527968"/>
    <lineage>
        <taxon>Bacteria</taxon>
        <taxon>Pseudomonadati</taxon>
        <taxon>Planctomycetota</taxon>
        <taxon>Planctomycetia</taxon>
        <taxon>Pirellulales</taxon>
        <taxon>Pirellulaceae</taxon>
        <taxon>Aureliella</taxon>
    </lineage>
</organism>
<dbReference type="Pfam" id="PF07584">
    <property type="entry name" value="BatA"/>
    <property type="match status" value="1"/>
</dbReference>